<evidence type="ECO:0000313" key="2">
    <source>
        <dbReference type="Proteomes" id="UP000054477"/>
    </source>
</evidence>
<reference evidence="2" key="2">
    <citation type="submission" date="2015-01" db="EMBL/GenBank/DDBJ databases">
        <title>Evolutionary Origins and Diversification of the Mycorrhizal Mutualists.</title>
        <authorList>
            <consortium name="DOE Joint Genome Institute"/>
            <consortium name="Mycorrhizal Genomics Consortium"/>
            <person name="Kohler A."/>
            <person name="Kuo A."/>
            <person name="Nagy L.G."/>
            <person name="Floudas D."/>
            <person name="Copeland A."/>
            <person name="Barry K.W."/>
            <person name="Cichocki N."/>
            <person name="Veneault-Fourrey C."/>
            <person name="LaButti K."/>
            <person name="Lindquist E.A."/>
            <person name="Lipzen A."/>
            <person name="Lundell T."/>
            <person name="Morin E."/>
            <person name="Murat C."/>
            <person name="Riley R."/>
            <person name="Ohm R."/>
            <person name="Sun H."/>
            <person name="Tunlid A."/>
            <person name="Henrissat B."/>
            <person name="Grigoriev I.V."/>
            <person name="Hibbett D.S."/>
            <person name="Martin F."/>
        </authorList>
    </citation>
    <scope>NUCLEOTIDE SEQUENCE [LARGE SCALE GENOMIC DNA]</scope>
    <source>
        <strain evidence="2">LaAM-08-1</strain>
    </source>
</reference>
<dbReference type="AlphaFoldDB" id="A0A0C9XIP5"/>
<dbReference type="OrthoDB" id="2585179at2759"/>
<accession>A0A0C9XIP5</accession>
<dbReference type="Proteomes" id="UP000054477">
    <property type="component" value="Unassembled WGS sequence"/>
</dbReference>
<evidence type="ECO:0000313" key="1">
    <source>
        <dbReference type="EMBL" id="KIJ96047.1"/>
    </source>
</evidence>
<name>A0A0C9XIP5_9AGAR</name>
<dbReference type="HOGENOM" id="CLU_162870_0_0_1"/>
<sequence>MPESLDYDHYTYLAVTLSTAAHIRFQPSSLSAVHPSLVYNGQVGELQDVQLFAVPKADWDQVGEDILVALKAKQGVLGVDVQVPKQRVKRGKDDL</sequence>
<dbReference type="EMBL" id="KN838734">
    <property type="protein sequence ID" value="KIJ96047.1"/>
    <property type="molecule type" value="Genomic_DNA"/>
</dbReference>
<gene>
    <name evidence="1" type="ORF">K443DRAFT_682592</name>
</gene>
<protein>
    <submittedName>
        <fullName evidence="1">Uncharacterized protein</fullName>
    </submittedName>
</protein>
<reference evidence="1 2" key="1">
    <citation type="submission" date="2014-04" db="EMBL/GenBank/DDBJ databases">
        <authorList>
            <consortium name="DOE Joint Genome Institute"/>
            <person name="Kuo A."/>
            <person name="Kohler A."/>
            <person name="Nagy L.G."/>
            <person name="Floudas D."/>
            <person name="Copeland A."/>
            <person name="Barry K.W."/>
            <person name="Cichocki N."/>
            <person name="Veneault-Fourrey C."/>
            <person name="LaButti K."/>
            <person name="Lindquist E.A."/>
            <person name="Lipzen A."/>
            <person name="Lundell T."/>
            <person name="Morin E."/>
            <person name="Murat C."/>
            <person name="Sun H."/>
            <person name="Tunlid A."/>
            <person name="Henrissat B."/>
            <person name="Grigoriev I.V."/>
            <person name="Hibbett D.S."/>
            <person name="Martin F."/>
            <person name="Nordberg H.P."/>
            <person name="Cantor M.N."/>
            <person name="Hua S.X."/>
        </authorList>
    </citation>
    <scope>NUCLEOTIDE SEQUENCE [LARGE SCALE GENOMIC DNA]</scope>
    <source>
        <strain evidence="1 2">LaAM-08-1</strain>
    </source>
</reference>
<organism evidence="1 2">
    <name type="scientific">Laccaria amethystina LaAM-08-1</name>
    <dbReference type="NCBI Taxonomy" id="1095629"/>
    <lineage>
        <taxon>Eukaryota</taxon>
        <taxon>Fungi</taxon>
        <taxon>Dikarya</taxon>
        <taxon>Basidiomycota</taxon>
        <taxon>Agaricomycotina</taxon>
        <taxon>Agaricomycetes</taxon>
        <taxon>Agaricomycetidae</taxon>
        <taxon>Agaricales</taxon>
        <taxon>Agaricineae</taxon>
        <taxon>Hydnangiaceae</taxon>
        <taxon>Laccaria</taxon>
    </lineage>
</organism>
<proteinExistence type="predicted"/>
<keyword evidence="2" id="KW-1185">Reference proteome</keyword>